<dbReference type="PANTHER" id="PTHR13246">
    <property type="entry name" value="ENDO BETA N-ACETYLGLUCOSAMINIDASE"/>
    <property type="match status" value="1"/>
</dbReference>
<dbReference type="CDD" id="cd06547">
    <property type="entry name" value="GH85_ENGase"/>
    <property type="match status" value="1"/>
</dbReference>
<comment type="catalytic activity">
    <reaction evidence="7">
        <text>an N(4)-(oligosaccharide-(1-&gt;3)-[oligosaccharide-(1-&gt;6)]-beta-D-Man-(1-&gt;4)-beta-D-GlcNAc-(1-&gt;4)-alpha-D-GlcNAc)-L-asparaginyl-[protein] + H2O = an oligosaccharide-(1-&gt;3)-[oligosaccharide-(1-&gt;6)]-beta-D-Man-(1-&gt;4)-D-GlcNAc + N(4)-(N-acetyl-beta-D-glucosaminyl)-L-asparaginyl-[protein]</text>
        <dbReference type="Rhea" id="RHEA:73067"/>
        <dbReference type="Rhea" id="RHEA-COMP:12603"/>
        <dbReference type="Rhea" id="RHEA-COMP:18176"/>
        <dbReference type="ChEBI" id="CHEBI:15377"/>
        <dbReference type="ChEBI" id="CHEBI:132248"/>
        <dbReference type="ChEBI" id="CHEBI:192714"/>
        <dbReference type="ChEBI" id="CHEBI:192715"/>
        <dbReference type="EC" id="3.2.1.96"/>
    </reaction>
</comment>
<dbReference type="Pfam" id="PF03644">
    <property type="entry name" value="Glyco_hydro_85"/>
    <property type="match status" value="1"/>
</dbReference>
<dbReference type="AlphaFoldDB" id="A0A401P9T5"/>
<sequence>KMEQSERRVAPEPGSGTRRAAEDEAERGTALTEGDNGNALALTRGFSAEQQIDHIIQYDALQLPGRCYDPDTSAPVSFYISSLAELQSWQPFIQDENFNKAAIPLAPRQPLLQCDRPRTLVCHDMAGGYLSDRFIQGVHEENPFVFYHWLYIDIFVYFSHHMVTIPPVCWTNAAHRHGVAILGTFITEWEAGAAICEAFLENEETFRAMADKLVLIAHCFQFDGWLVNIENELSPNAVKNVPGFLSYFRSRMQQAVPHSLVIWYDSVLESGHLDWQNELNQHNKVFFDSCDGIFLNYNWKEEHLKRMVTLMEERHADVYVGVDVFGRGDVIGGEFTTNLSLELIRKYNFSAAIFAPGWVYETLEREKFHQNQHKSLRGFPPGAPVSSHSPKMCRLGGLAMINCLNQQLDPASSCVRTHGCSEDAWNGGCCLLIEGLIPATRSNVSVRLFSLQLPSPPKVFVAFVYKLEDGAKVVVRPELTIRPLSQCNSEMALTVDVLKPSPLPEDNALVQKFIQNCAPWNPEGWTTSFYLLELTDCILQDISVNVTRLLKDEQDVQFECRIGEIKVLDIARLRVEQKPVEKLTVFDISWKKVPEATDQLYLSATLQWTYPPNTASCFKIYSRGLNYHKKQKGTDSQMVCVGRTNANLYRVVDLILHQAPIGTSRHVEFRVQPVTRAGFALPQSACGRLTLNYTHSQGTDNVQ</sequence>
<keyword evidence="5" id="KW-0378">Hydrolase</keyword>
<dbReference type="EMBL" id="BFAA01004631">
    <property type="protein sequence ID" value="GCB69860.1"/>
    <property type="molecule type" value="Genomic_DNA"/>
</dbReference>
<dbReference type="PANTHER" id="PTHR13246:SF1">
    <property type="entry name" value="CYTOSOLIC ENDO-BETA-N-ACETYLGLUCOSAMINIDASE"/>
    <property type="match status" value="1"/>
</dbReference>
<dbReference type="InterPro" id="IPR057882">
    <property type="entry name" value="ENGase_C"/>
</dbReference>
<protein>
    <recommendedName>
        <fullName evidence="9">Cytosolic endo-beta-N-acetylglucosaminidase</fullName>
        <ecNumber evidence="3">3.2.1.96</ecNumber>
    </recommendedName>
</protein>
<evidence type="ECO:0000256" key="1">
    <source>
        <dbReference type="ARBA" id="ARBA00004514"/>
    </source>
</evidence>
<dbReference type="FunFam" id="3.20.20.80:FF:000043">
    <property type="entry name" value="cytosolic endo-beta-N-acetylglucosaminidase"/>
    <property type="match status" value="1"/>
</dbReference>
<feature type="region of interest" description="Disordered" evidence="10">
    <location>
        <begin position="1"/>
        <end position="36"/>
    </location>
</feature>
<dbReference type="Proteomes" id="UP000288216">
    <property type="component" value="Unassembled WGS sequence"/>
</dbReference>
<dbReference type="InterPro" id="IPR032979">
    <property type="entry name" value="ENGase"/>
</dbReference>
<feature type="compositionally biased region" description="Basic and acidic residues" evidence="10">
    <location>
        <begin position="1"/>
        <end position="10"/>
    </location>
</feature>
<comment type="caution">
    <text evidence="13">The sequence shown here is derived from an EMBL/GenBank/DDBJ whole genome shotgun (WGS) entry which is preliminary data.</text>
</comment>
<evidence type="ECO:0000256" key="8">
    <source>
        <dbReference type="ARBA" id="ARBA00054935"/>
    </source>
</evidence>
<feature type="domain" description="Cytosolic endo-beta-N-acetylglucosaminidase TIM barrel" evidence="11">
    <location>
        <begin position="130"/>
        <end position="375"/>
    </location>
</feature>
<dbReference type="OMA" id="SQVRWQP"/>
<proteinExistence type="inferred from homology"/>
<dbReference type="Gene3D" id="3.20.20.80">
    <property type="entry name" value="Glycosidases"/>
    <property type="match status" value="1"/>
</dbReference>
<name>A0A401P9T5_SCYTO</name>
<reference evidence="13 14" key="1">
    <citation type="journal article" date="2018" name="Nat. Ecol. Evol.">
        <title>Shark genomes provide insights into elasmobranch evolution and the origin of vertebrates.</title>
        <authorList>
            <person name="Hara Y"/>
            <person name="Yamaguchi K"/>
            <person name="Onimaru K"/>
            <person name="Kadota M"/>
            <person name="Koyanagi M"/>
            <person name="Keeley SD"/>
            <person name="Tatsumi K"/>
            <person name="Tanaka K"/>
            <person name="Motone F"/>
            <person name="Kageyama Y"/>
            <person name="Nozu R"/>
            <person name="Adachi N"/>
            <person name="Nishimura O"/>
            <person name="Nakagawa R"/>
            <person name="Tanegashima C"/>
            <person name="Kiyatake I"/>
            <person name="Matsumoto R"/>
            <person name="Murakumo K"/>
            <person name="Nishida K"/>
            <person name="Terakita A"/>
            <person name="Kuratani S"/>
            <person name="Sato K"/>
            <person name="Hyodo S Kuraku.S."/>
        </authorList>
    </citation>
    <scope>NUCLEOTIDE SEQUENCE [LARGE SCALE GENOMIC DNA]</scope>
</reference>
<evidence type="ECO:0000256" key="9">
    <source>
        <dbReference type="ARBA" id="ARBA00072457"/>
    </source>
</evidence>
<keyword evidence="6" id="KW-0326">Glycosidase</keyword>
<dbReference type="GO" id="GO:0005829">
    <property type="term" value="C:cytosol"/>
    <property type="evidence" value="ECO:0007669"/>
    <property type="project" value="UniProtKB-SubCell"/>
</dbReference>
<organism evidence="13 14">
    <name type="scientific">Scyliorhinus torazame</name>
    <name type="common">Cloudy catshark</name>
    <name type="synonym">Catulus torazame</name>
    <dbReference type="NCBI Taxonomy" id="75743"/>
    <lineage>
        <taxon>Eukaryota</taxon>
        <taxon>Metazoa</taxon>
        <taxon>Chordata</taxon>
        <taxon>Craniata</taxon>
        <taxon>Vertebrata</taxon>
        <taxon>Chondrichthyes</taxon>
        <taxon>Elasmobranchii</taxon>
        <taxon>Galeomorphii</taxon>
        <taxon>Galeoidea</taxon>
        <taxon>Carcharhiniformes</taxon>
        <taxon>Scyliorhinidae</taxon>
        <taxon>Scyliorhinus</taxon>
    </lineage>
</organism>
<evidence type="ECO:0000313" key="14">
    <source>
        <dbReference type="Proteomes" id="UP000288216"/>
    </source>
</evidence>
<dbReference type="Gene3D" id="2.60.120.260">
    <property type="entry name" value="Galactose-binding domain-like"/>
    <property type="match status" value="1"/>
</dbReference>
<evidence type="ECO:0000256" key="3">
    <source>
        <dbReference type="ARBA" id="ARBA00012566"/>
    </source>
</evidence>
<evidence type="ECO:0000259" key="12">
    <source>
        <dbReference type="Pfam" id="PF25529"/>
    </source>
</evidence>
<evidence type="ECO:0000256" key="2">
    <source>
        <dbReference type="ARBA" id="ARBA00007849"/>
    </source>
</evidence>
<dbReference type="GO" id="GO:0033925">
    <property type="term" value="F:mannosyl-glycoprotein endo-beta-N-acetylglucosaminidase activity"/>
    <property type="evidence" value="ECO:0007669"/>
    <property type="project" value="UniProtKB-EC"/>
</dbReference>
<keyword evidence="4" id="KW-0963">Cytoplasm</keyword>
<evidence type="ECO:0000313" key="13">
    <source>
        <dbReference type="EMBL" id="GCB69860.1"/>
    </source>
</evidence>
<dbReference type="OrthoDB" id="284473at2759"/>
<comment type="function">
    <text evidence="8">Endoglycosidase that releases N-glycans from glycoproteins by cleaving the beta-1,4-glycosidic bond in the N,N'-diacetylchitobiose core. Involved in the processing of free oligosaccharides in the cytosol.</text>
</comment>
<keyword evidence="14" id="KW-1185">Reference proteome</keyword>
<accession>A0A401P9T5</accession>
<evidence type="ECO:0000256" key="6">
    <source>
        <dbReference type="ARBA" id="ARBA00023295"/>
    </source>
</evidence>
<comment type="similarity">
    <text evidence="2">Belongs to the glycosyl hydrolase 85 family.</text>
</comment>
<gene>
    <name evidence="13" type="ORF">scyTo_0010652</name>
</gene>
<evidence type="ECO:0000259" key="11">
    <source>
        <dbReference type="Pfam" id="PF03644"/>
    </source>
</evidence>
<dbReference type="EC" id="3.2.1.96" evidence="3"/>
<dbReference type="STRING" id="75743.A0A401P9T5"/>
<dbReference type="Pfam" id="PF25529">
    <property type="entry name" value="Ig_ENGASE1_C"/>
    <property type="match status" value="1"/>
</dbReference>
<feature type="non-terminal residue" evidence="13">
    <location>
        <position position="1"/>
    </location>
</feature>
<dbReference type="InterPro" id="IPR005201">
    <property type="entry name" value="TIM_ENGase"/>
</dbReference>
<evidence type="ECO:0000256" key="10">
    <source>
        <dbReference type="SAM" id="MobiDB-lite"/>
    </source>
</evidence>
<evidence type="ECO:0000256" key="5">
    <source>
        <dbReference type="ARBA" id="ARBA00022801"/>
    </source>
</evidence>
<feature type="domain" description="Cytosolic endo-beta-N-acetylglucosaminidase C-terminal" evidence="12">
    <location>
        <begin position="574"/>
        <end position="694"/>
    </location>
</feature>
<comment type="subcellular location">
    <subcellularLocation>
        <location evidence="1">Cytoplasm</location>
        <location evidence="1">Cytosol</location>
    </subcellularLocation>
</comment>
<evidence type="ECO:0000256" key="7">
    <source>
        <dbReference type="ARBA" id="ARBA00034414"/>
    </source>
</evidence>
<evidence type="ECO:0000256" key="4">
    <source>
        <dbReference type="ARBA" id="ARBA00022490"/>
    </source>
</evidence>